<comment type="similarity">
    <text evidence="4">Belongs to the flavin monoamine oxidase family.</text>
</comment>
<reference evidence="6 7" key="1">
    <citation type="submission" date="2023-11" db="EMBL/GenBank/DDBJ databases">
        <title>Halocaridina rubra genome assembly.</title>
        <authorList>
            <person name="Smith C."/>
        </authorList>
    </citation>
    <scope>NUCLEOTIDE SEQUENCE [LARGE SCALE GENOMIC DNA]</scope>
    <source>
        <strain evidence="6">EP-1</strain>
        <tissue evidence="6">Whole</tissue>
    </source>
</reference>
<dbReference type="Gene3D" id="3.90.660.10">
    <property type="match status" value="1"/>
</dbReference>
<dbReference type="InterPro" id="IPR036188">
    <property type="entry name" value="FAD/NAD-bd_sf"/>
</dbReference>
<feature type="domain" description="Amine oxidase" evidence="5">
    <location>
        <begin position="38"/>
        <end position="476"/>
    </location>
</feature>
<evidence type="ECO:0000259" key="5">
    <source>
        <dbReference type="Pfam" id="PF01593"/>
    </source>
</evidence>
<feature type="binding site" evidence="3">
    <location>
        <begin position="59"/>
        <end position="60"/>
    </location>
    <ligand>
        <name>FAD</name>
        <dbReference type="ChEBI" id="CHEBI:57692"/>
    </ligand>
</feature>
<dbReference type="Proteomes" id="UP001381693">
    <property type="component" value="Unassembled WGS sequence"/>
</dbReference>
<evidence type="ECO:0000256" key="3">
    <source>
        <dbReference type="PIRSR" id="PIRSR601613-1"/>
    </source>
</evidence>
<comment type="caution">
    <text evidence="6">The sequence shown here is derived from an EMBL/GenBank/DDBJ whole genome shotgun (WGS) entry which is preliminary data.</text>
</comment>
<evidence type="ECO:0000256" key="2">
    <source>
        <dbReference type="ARBA" id="ARBA00023002"/>
    </source>
</evidence>
<dbReference type="InterPro" id="IPR050281">
    <property type="entry name" value="Flavin_monoamine_oxidase"/>
</dbReference>
<dbReference type="InterPro" id="IPR001613">
    <property type="entry name" value="Flavin_amine_oxidase"/>
</dbReference>
<evidence type="ECO:0000256" key="1">
    <source>
        <dbReference type="ARBA" id="ARBA00001974"/>
    </source>
</evidence>
<accession>A0AAN8XCJ5</accession>
<dbReference type="PANTHER" id="PTHR10742">
    <property type="entry name" value="FLAVIN MONOAMINE OXIDASE"/>
    <property type="match status" value="1"/>
</dbReference>
<sequence length="484" mass="54727">MNDGILAAAHPCDIVKGSYETWKSSAEEVGVVIVGGGVAGLTAAKTLIENDYTNLLILEADNRIGGRVRTIREGSVLVEEGAEWIHGGSRNPLFKIAKSLKAVARNRPNSSWDWRVRTNQGDPGNAGKFNRLENLIEKTEKNGILRPYYDDSYGQFFVDRYPRAYGNGWNNTLGRAWFHFLEKLVNSDEGSYDWLDISARDADKYVDYGTDRNWKNGYDTLIDYLEDSIPNNVIRKSTPVCKIFWDSLENDKVLLVTNGGNYSYMANFVIFTASVGHLKERHNQLFQPSLPSSVIKNLNGIELGLADKIQIGWSEPWWGTQNPLDLLILWSEFKLPKDMEWLYGVVEAFSIHQQTNVLQMFVTGSDATQMEELPQETVKQHVRQLLSEATGLQVPEPSFFRRSQWGLNPWTRGSFSSYITLAGNEGGLRRRKQLAVPLKNSKGSKVLLWAGEHTHNTRYSTVDGALSSGKREAKKLLRIMKRKM</sequence>
<dbReference type="GO" id="GO:0008131">
    <property type="term" value="F:primary methylamine oxidase activity"/>
    <property type="evidence" value="ECO:0007669"/>
    <property type="project" value="UniProtKB-ARBA"/>
</dbReference>
<name>A0AAN8XCJ5_HALRR</name>
<comment type="cofactor">
    <cofactor evidence="1 4">
        <name>FAD</name>
        <dbReference type="ChEBI" id="CHEBI:57692"/>
    </cofactor>
</comment>
<evidence type="ECO:0000256" key="4">
    <source>
        <dbReference type="RuleBase" id="RU362067"/>
    </source>
</evidence>
<keyword evidence="4" id="KW-0274">FAD</keyword>
<dbReference type="SUPFAM" id="SSF51905">
    <property type="entry name" value="FAD/NAD(P)-binding domain"/>
    <property type="match status" value="1"/>
</dbReference>
<protein>
    <recommendedName>
        <fullName evidence="4">Amine oxidase</fullName>
        <ecNumber evidence="4">1.4.3.-</ecNumber>
    </recommendedName>
</protein>
<keyword evidence="7" id="KW-1185">Reference proteome</keyword>
<dbReference type="SUPFAM" id="SSF54373">
    <property type="entry name" value="FAD-linked reductases, C-terminal domain"/>
    <property type="match status" value="1"/>
</dbReference>
<keyword evidence="2 4" id="KW-0560">Oxidoreductase</keyword>
<proteinExistence type="inferred from homology"/>
<dbReference type="InterPro" id="IPR002937">
    <property type="entry name" value="Amino_oxidase"/>
</dbReference>
<dbReference type="EMBL" id="JAXCGZ010007621">
    <property type="protein sequence ID" value="KAK7078933.1"/>
    <property type="molecule type" value="Genomic_DNA"/>
</dbReference>
<gene>
    <name evidence="6" type="ORF">SK128_020192</name>
</gene>
<feature type="binding site" evidence="3">
    <location>
        <position position="240"/>
    </location>
    <ligand>
        <name>FAD</name>
        <dbReference type="ChEBI" id="CHEBI:57692"/>
    </ligand>
</feature>
<dbReference type="EC" id="1.4.3.-" evidence="4"/>
<dbReference type="Pfam" id="PF01593">
    <property type="entry name" value="Amino_oxidase"/>
    <property type="match status" value="1"/>
</dbReference>
<dbReference type="Gene3D" id="3.50.50.60">
    <property type="entry name" value="FAD/NAD(P)-binding domain"/>
    <property type="match status" value="1"/>
</dbReference>
<dbReference type="PRINTS" id="PR00757">
    <property type="entry name" value="AMINEOXDASEF"/>
</dbReference>
<dbReference type="GO" id="GO:0046592">
    <property type="term" value="F:polyamine oxidase activity"/>
    <property type="evidence" value="ECO:0007669"/>
    <property type="project" value="TreeGrafter"/>
</dbReference>
<dbReference type="AlphaFoldDB" id="A0AAN8XCJ5"/>
<evidence type="ECO:0000313" key="7">
    <source>
        <dbReference type="Proteomes" id="UP001381693"/>
    </source>
</evidence>
<keyword evidence="4" id="KW-0285">Flavoprotein</keyword>
<feature type="binding site" evidence="3">
    <location>
        <position position="361"/>
    </location>
    <ligand>
        <name>substrate</name>
    </ligand>
</feature>
<dbReference type="PANTHER" id="PTHR10742:SF416">
    <property type="entry name" value="SPERMINE OXIDASE"/>
    <property type="match status" value="1"/>
</dbReference>
<evidence type="ECO:0000313" key="6">
    <source>
        <dbReference type="EMBL" id="KAK7078933.1"/>
    </source>
</evidence>
<organism evidence="6 7">
    <name type="scientific">Halocaridina rubra</name>
    <name type="common">Hawaiian red shrimp</name>
    <dbReference type="NCBI Taxonomy" id="373956"/>
    <lineage>
        <taxon>Eukaryota</taxon>
        <taxon>Metazoa</taxon>
        <taxon>Ecdysozoa</taxon>
        <taxon>Arthropoda</taxon>
        <taxon>Crustacea</taxon>
        <taxon>Multicrustacea</taxon>
        <taxon>Malacostraca</taxon>
        <taxon>Eumalacostraca</taxon>
        <taxon>Eucarida</taxon>
        <taxon>Decapoda</taxon>
        <taxon>Pleocyemata</taxon>
        <taxon>Caridea</taxon>
        <taxon>Atyoidea</taxon>
        <taxon>Atyidae</taxon>
        <taxon>Halocaridina</taxon>
    </lineage>
</organism>